<dbReference type="SUPFAM" id="SSF56815">
    <property type="entry name" value="Sec1/munc18-like (SM) proteins"/>
    <property type="match status" value="1"/>
</dbReference>
<keyword evidence="2" id="KW-0813">Transport</keyword>
<evidence type="ECO:0000313" key="5">
    <source>
        <dbReference type="Proteomes" id="UP000001646"/>
    </source>
</evidence>
<dbReference type="eggNOG" id="KOG1300">
    <property type="taxonomic scope" value="Eukaryota"/>
</dbReference>
<dbReference type="GO" id="GO:0015031">
    <property type="term" value="P:protein transport"/>
    <property type="evidence" value="ECO:0007669"/>
    <property type="project" value="UniProtKB-KW"/>
</dbReference>
<evidence type="ECO:0000256" key="3">
    <source>
        <dbReference type="ARBA" id="ARBA00022927"/>
    </source>
</evidence>
<dbReference type="Gene3D" id="3.40.50.2060">
    <property type="match status" value="1"/>
</dbReference>
<dbReference type="GeneTree" id="ENSGT00940000155127"/>
<dbReference type="HOGENOM" id="CLU_106846_0_0_1"/>
<dbReference type="InterPro" id="IPR001619">
    <property type="entry name" value="Sec1-like"/>
</dbReference>
<evidence type="ECO:0000256" key="2">
    <source>
        <dbReference type="ARBA" id="ARBA00022448"/>
    </source>
</evidence>
<organism evidence="4 5">
    <name type="scientific">Anolis carolinensis</name>
    <name type="common">Green anole</name>
    <name type="synonym">American chameleon</name>
    <dbReference type="NCBI Taxonomy" id="28377"/>
    <lineage>
        <taxon>Eukaryota</taxon>
        <taxon>Metazoa</taxon>
        <taxon>Chordata</taxon>
        <taxon>Craniata</taxon>
        <taxon>Vertebrata</taxon>
        <taxon>Euteleostomi</taxon>
        <taxon>Lepidosauria</taxon>
        <taxon>Squamata</taxon>
        <taxon>Bifurcata</taxon>
        <taxon>Unidentata</taxon>
        <taxon>Episquamata</taxon>
        <taxon>Toxicofera</taxon>
        <taxon>Iguania</taxon>
        <taxon>Dactyloidae</taxon>
        <taxon>Anolis</taxon>
    </lineage>
</organism>
<protein>
    <recommendedName>
        <fullName evidence="6">Syntaxin binding protein 1</fullName>
    </recommendedName>
</protein>
<reference evidence="4" key="2">
    <citation type="submission" date="2025-08" db="UniProtKB">
        <authorList>
            <consortium name="Ensembl"/>
        </authorList>
    </citation>
    <scope>IDENTIFICATION</scope>
</reference>
<evidence type="ECO:0008006" key="6">
    <source>
        <dbReference type="Google" id="ProtNLM"/>
    </source>
</evidence>
<comment type="similarity">
    <text evidence="1">Belongs to the STXBP/unc-18/SEC1 family.</text>
</comment>
<dbReference type="InParanoid" id="H9G860"/>
<sequence length="216" mass="24738">NLPEGIQSGLQLMQFDATSLSQVLVVDQLSMRMLSSCCKMTDIMTEGITIVEDINKRREPLPSLEAVYLITPSEKSVESLMADFKEPPNAKYRAAHVFFTDSCPDSLFNELVKSRAAKVIKTLTEINIAFLPYESQVSPKRVPWPFLFKCCDSFIYLLCQKPRSEFLTCHQPLIEVPGFTLPLLDSCLLRRSCEYVDLRKLFLRVFIQNLRHWHAG</sequence>
<dbReference type="FunFam" id="3.40.50.2060:FF:000001">
    <property type="entry name" value="syntaxin-binding protein 1 isoform X2"/>
    <property type="match status" value="1"/>
</dbReference>
<dbReference type="GO" id="GO:0016192">
    <property type="term" value="P:vesicle-mediated transport"/>
    <property type="evidence" value="ECO:0007669"/>
    <property type="project" value="InterPro"/>
</dbReference>
<dbReference type="Bgee" id="ENSACAG00000003831">
    <property type="expression patterns" value="Expressed in testis and 13 other cell types or tissues"/>
</dbReference>
<dbReference type="InterPro" id="IPR043154">
    <property type="entry name" value="Sec-1-like_dom1"/>
</dbReference>
<keyword evidence="5" id="KW-1185">Reference proteome</keyword>
<name>H9G860_ANOCA</name>
<dbReference type="AlphaFoldDB" id="H9G860"/>
<dbReference type="Proteomes" id="UP000001646">
    <property type="component" value="Unplaced"/>
</dbReference>
<reference evidence="4" key="3">
    <citation type="submission" date="2025-09" db="UniProtKB">
        <authorList>
            <consortium name="Ensembl"/>
        </authorList>
    </citation>
    <scope>IDENTIFICATION</scope>
</reference>
<accession>H9G860</accession>
<reference evidence="4" key="1">
    <citation type="submission" date="2009-12" db="EMBL/GenBank/DDBJ databases">
        <title>The Genome Sequence of Anolis carolinensis (Green Anole Lizard).</title>
        <authorList>
            <consortium name="The Genome Sequencing Platform"/>
            <person name="Di Palma F."/>
            <person name="Alfoldi J."/>
            <person name="Heiman D."/>
            <person name="Young S."/>
            <person name="Grabherr M."/>
            <person name="Johnson J."/>
            <person name="Lander E.S."/>
            <person name="Lindblad-Toh K."/>
        </authorList>
    </citation>
    <scope>NUCLEOTIDE SEQUENCE [LARGE SCALE GENOMIC DNA]</scope>
    <source>
        <strain evidence="4">JBL SC #1</strain>
    </source>
</reference>
<evidence type="ECO:0000256" key="1">
    <source>
        <dbReference type="ARBA" id="ARBA00009884"/>
    </source>
</evidence>
<dbReference type="PANTHER" id="PTHR11679">
    <property type="entry name" value="VESICLE PROTEIN SORTING-ASSOCIATED"/>
    <property type="match status" value="1"/>
</dbReference>
<proteinExistence type="inferred from homology"/>
<evidence type="ECO:0000313" key="4">
    <source>
        <dbReference type="Ensembl" id="ENSACAP00000003761.3"/>
    </source>
</evidence>
<keyword evidence="3" id="KW-0653">Protein transport</keyword>
<dbReference type="Pfam" id="PF00995">
    <property type="entry name" value="Sec1"/>
    <property type="match status" value="1"/>
</dbReference>
<dbReference type="STRING" id="28377.ENSACAP00000003761"/>
<dbReference type="InterPro" id="IPR036045">
    <property type="entry name" value="Sec1-like_sf"/>
</dbReference>
<dbReference type="Ensembl" id="ENSACAT00000003853.4">
    <property type="protein sequence ID" value="ENSACAP00000003761.3"/>
    <property type="gene ID" value="ENSACAG00000003831.4"/>
</dbReference>